<comment type="catalytic activity">
    <reaction evidence="9 14">
        <text>2 glutathione + NADP(+) = glutathione disulfide + NADPH + H(+)</text>
        <dbReference type="Rhea" id="RHEA:11740"/>
        <dbReference type="ChEBI" id="CHEBI:15378"/>
        <dbReference type="ChEBI" id="CHEBI:57783"/>
        <dbReference type="ChEBI" id="CHEBI:57925"/>
        <dbReference type="ChEBI" id="CHEBI:58297"/>
        <dbReference type="ChEBI" id="CHEBI:58349"/>
        <dbReference type="EC" id="1.8.1.7"/>
    </reaction>
</comment>
<keyword evidence="8 13" id="KW-0676">Redox-active center</keyword>
<dbReference type="SUPFAM" id="SSF55424">
    <property type="entry name" value="FAD/NAD-linked reductases, dimerisation (C-terminal) domain"/>
    <property type="match status" value="1"/>
</dbReference>
<dbReference type="InterPro" id="IPR036188">
    <property type="entry name" value="FAD/NAD-bd_sf"/>
</dbReference>
<evidence type="ECO:0000256" key="3">
    <source>
        <dbReference type="ARBA" id="ARBA00022630"/>
    </source>
</evidence>
<keyword evidence="18" id="KW-1185">Reference proteome</keyword>
<dbReference type="GO" id="GO:0045454">
    <property type="term" value="P:cell redox homeostasis"/>
    <property type="evidence" value="ECO:0007669"/>
    <property type="project" value="InterPro"/>
</dbReference>
<dbReference type="InterPro" id="IPR006324">
    <property type="entry name" value="GSHR"/>
</dbReference>
<evidence type="ECO:0000256" key="1">
    <source>
        <dbReference type="ARBA" id="ARBA00007532"/>
    </source>
</evidence>
<dbReference type="GO" id="GO:0034599">
    <property type="term" value="P:cellular response to oxidative stress"/>
    <property type="evidence" value="ECO:0007669"/>
    <property type="project" value="TreeGrafter"/>
</dbReference>
<dbReference type="NCBIfam" id="NF004776">
    <property type="entry name" value="PRK06116.1"/>
    <property type="match status" value="1"/>
</dbReference>
<feature type="active site" description="Proton acceptor" evidence="10">
    <location>
        <position position="435"/>
    </location>
</feature>
<evidence type="ECO:0000256" key="10">
    <source>
        <dbReference type="PIRSR" id="PIRSR000350-2"/>
    </source>
</evidence>
<evidence type="ECO:0000256" key="6">
    <source>
        <dbReference type="ARBA" id="ARBA00023002"/>
    </source>
</evidence>
<feature type="binding site" evidence="11">
    <location>
        <position position="302"/>
    </location>
    <ligand>
        <name>FAD</name>
        <dbReference type="ChEBI" id="CHEBI:57692"/>
    </ligand>
</feature>
<feature type="binding site" evidence="11">
    <location>
        <begin position="174"/>
        <end position="181"/>
    </location>
    <ligand>
        <name>NAD(+)</name>
        <dbReference type="ChEBI" id="CHEBI:57540"/>
    </ligand>
</feature>
<evidence type="ECO:0000256" key="5">
    <source>
        <dbReference type="ARBA" id="ARBA00022857"/>
    </source>
</evidence>
<dbReference type="Gene3D" id="3.50.50.60">
    <property type="entry name" value="FAD/NAD(P)-binding domain"/>
    <property type="match status" value="2"/>
</dbReference>
<feature type="domain" description="Pyridine nucleotide-disulphide oxidoreductase dimerisation" evidence="15">
    <location>
        <begin position="337"/>
        <end position="445"/>
    </location>
</feature>
<evidence type="ECO:0000256" key="4">
    <source>
        <dbReference type="ARBA" id="ARBA00022827"/>
    </source>
</evidence>
<dbReference type="InterPro" id="IPR046952">
    <property type="entry name" value="GSHR/TRXR-like"/>
</dbReference>
<dbReference type="PANTHER" id="PTHR42737">
    <property type="entry name" value="GLUTATHIONE REDUCTASE"/>
    <property type="match status" value="1"/>
</dbReference>
<dbReference type="OrthoDB" id="9800167at2"/>
<feature type="binding site" evidence="11">
    <location>
        <position position="52"/>
    </location>
    <ligand>
        <name>FAD</name>
        <dbReference type="ChEBI" id="CHEBI:57692"/>
    </ligand>
</feature>
<dbReference type="InterPro" id="IPR001100">
    <property type="entry name" value="Pyr_nuc-diS_OxRdtase"/>
</dbReference>
<feature type="binding site" evidence="11">
    <location>
        <position position="261"/>
    </location>
    <ligand>
        <name>NAD(+)</name>
        <dbReference type="ChEBI" id="CHEBI:57540"/>
    </ligand>
</feature>
<dbReference type="RefSeq" id="WP_134358767.1">
    <property type="nucleotide sequence ID" value="NZ_CP038033.1"/>
</dbReference>
<evidence type="ECO:0000256" key="14">
    <source>
        <dbReference type="RuleBase" id="RU365040"/>
    </source>
</evidence>
<keyword evidence="6 13" id="KW-0560">Oxidoreductase</keyword>
<evidence type="ECO:0000259" key="15">
    <source>
        <dbReference type="Pfam" id="PF02852"/>
    </source>
</evidence>
<evidence type="ECO:0000256" key="2">
    <source>
        <dbReference type="ARBA" id="ARBA00011738"/>
    </source>
</evidence>
<name>A0A4P7BZ68_9GAMM</name>
<keyword evidence="11" id="KW-0520">NAD</keyword>
<dbReference type="PROSITE" id="PS00076">
    <property type="entry name" value="PYRIDINE_REDOX_1"/>
    <property type="match status" value="1"/>
</dbReference>
<dbReference type="PRINTS" id="PR00411">
    <property type="entry name" value="PNDRDTASEI"/>
</dbReference>
<comment type="function">
    <text evidence="14">Catalyzes the reduction of glutathione disulfide (GSSG) to reduced glutathione (GSH).</text>
</comment>
<comment type="cofactor">
    <cofactor evidence="11">
        <name>FAD</name>
        <dbReference type="ChEBI" id="CHEBI:57692"/>
    </cofactor>
    <text evidence="11">Binds 1 FAD per subunit.</text>
</comment>
<evidence type="ECO:0000313" key="17">
    <source>
        <dbReference type="EMBL" id="QBQ55508.1"/>
    </source>
</evidence>
<evidence type="ECO:0000259" key="16">
    <source>
        <dbReference type="Pfam" id="PF07992"/>
    </source>
</evidence>
<dbReference type="GO" id="GO:0004362">
    <property type="term" value="F:glutathione-disulfide reductase (NADPH) activity"/>
    <property type="evidence" value="ECO:0007669"/>
    <property type="project" value="UniProtKB-EC"/>
</dbReference>
<dbReference type="Gene3D" id="3.30.390.30">
    <property type="match status" value="1"/>
</dbReference>
<dbReference type="EC" id="1.8.1.7" evidence="14"/>
<evidence type="ECO:0000256" key="9">
    <source>
        <dbReference type="ARBA" id="ARBA00049142"/>
    </source>
</evidence>
<feature type="domain" description="FAD/NAD(P)-binding" evidence="16">
    <location>
        <begin position="6"/>
        <end position="317"/>
    </location>
</feature>
<keyword evidence="11" id="KW-0547">Nucleotide-binding</keyword>
<dbReference type="Proteomes" id="UP000294325">
    <property type="component" value="Chromosome"/>
</dbReference>
<organism evidence="17 18">
    <name type="scientific">Nitrosococcus wardiae</name>
    <dbReference type="NCBI Taxonomy" id="1814290"/>
    <lineage>
        <taxon>Bacteria</taxon>
        <taxon>Pseudomonadati</taxon>
        <taxon>Pseudomonadota</taxon>
        <taxon>Gammaproteobacteria</taxon>
        <taxon>Chromatiales</taxon>
        <taxon>Chromatiaceae</taxon>
        <taxon>Nitrosococcus</taxon>
    </lineage>
</organism>
<dbReference type="InterPro" id="IPR004099">
    <property type="entry name" value="Pyr_nucl-diS_OxRdtase_dimer"/>
</dbReference>
<comment type="similarity">
    <text evidence="1 13">Belongs to the class-I pyridine nucleotide-disulfide oxidoreductase family.</text>
</comment>
<dbReference type="GO" id="GO:0050660">
    <property type="term" value="F:flavin adenine dinucleotide binding"/>
    <property type="evidence" value="ECO:0007669"/>
    <property type="project" value="InterPro"/>
</dbReference>
<keyword evidence="4 11" id="KW-0274">FAD</keyword>
<keyword evidence="7" id="KW-1015">Disulfide bond</keyword>
<dbReference type="InterPro" id="IPR023753">
    <property type="entry name" value="FAD/NAD-binding_dom"/>
</dbReference>
<reference evidence="17 18" key="1">
    <citation type="submission" date="2019-03" db="EMBL/GenBank/DDBJ databases">
        <title>The genome sequence of Nitrosococcus wardiae strain D1FHST reveals the archetypal metabolic capacity of ammonia-oxidizing Gammaproteobacteria.</title>
        <authorList>
            <person name="Wang L."/>
            <person name="Lim C.K."/>
            <person name="Hanson T.E."/>
            <person name="Dang H."/>
            <person name="Klotz M.G."/>
        </authorList>
    </citation>
    <scope>NUCLEOTIDE SEQUENCE [LARGE SCALE GENOMIC DNA]</scope>
    <source>
        <strain evidence="17 18">D1FHS</strain>
    </source>
</reference>
<evidence type="ECO:0000256" key="8">
    <source>
        <dbReference type="ARBA" id="ARBA00023284"/>
    </source>
</evidence>
<feature type="disulfide bond" description="Redox-active" evidence="12">
    <location>
        <begin position="43"/>
        <end position="48"/>
    </location>
</feature>
<dbReference type="Pfam" id="PF07992">
    <property type="entry name" value="Pyr_redox_2"/>
    <property type="match status" value="1"/>
</dbReference>
<dbReference type="GO" id="GO:0006749">
    <property type="term" value="P:glutathione metabolic process"/>
    <property type="evidence" value="ECO:0007669"/>
    <property type="project" value="InterPro"/>
</dbReference>
<gene>
    <name evidence="17" type="primary">gor</name>
    <name evidence="17" type="ORF">E3U44_14070</name>
</gene>
<dbReference type="InterPro" id="IPR016156">
    <property type="entry name" value="FAD/NAD-linked_Rdtase_dimer_sf"/>
</dbReference>
<dbReference type="AlphaFoldDB" id="A0A4P7BZ68"/>
<evidence type="ECO:0000313" key="18">
    <source>
        <dbReference type="Proteomes" id="UP000294325"/>
    </source>
</evidence>
<comment type="subunit">
    <text evidence="2">Homodimer.</text>
</comment>
<dbReference type="GO" id="GO:0005829">
    <property type="term" value="C:cytosol"/>
    <property type="evidence" value="ECO:0007669"/>
    <property type="project" value="TreeGrafter"/>
</dbReference>
<dbReference type="PIRSF" id="PIRSF000350">
    <property type="entry name" value="Mercury_reductase_MerA"/>
    <property type="match status" value="1"/>
</dbReference>
<feature type="binding site" evidence="11">
    <location>
        <begin position="139"/>
        <end position="141"/>
    </location>
    <ligand>
        <name>FAD</name>
        <dbReference type="ChEBI" id="CHEBI:57692"/>
    </ligand>
</feature>
<proteinExistence type="inferred from homology"/>
<dbReference type="KEGG" id="nwr:E3U44_14070"/>
<dbReference type="PANTHER" id="PTHR42737:SF2">
    <property type="entry name" value="GLUTATHIONE REDUCTASE"/>
    <property type="match status" value="1"/>
</dbReference>
<keyword evidence="5 14" id="KW-0521">NADP</keyword>
<dbReference type="FunFam" id="3.50.50.60:FF:000051">
    <property type="entry name" value="Glutathione reductase"/>
    <property type="match status" value="1"/>
</dbReference>
<dbReference type="InterPro" id="IPR012999">
    <property type="entry name" value="Pyr_OxRdtase_I_AS"/>
</dbReference>
<evidence type="ECO:0000256" key="7">
    <source>
        <dbReference type="ARBA" id="ARBA00023157"/>
    </source>
</evidence>
<evidence type="ECO:0000256" key="12">
    <source>
        <dbReference type="PIRSR" id="PIRSR000350-4"/>
    </source>
</evidence>
<dbReference type="SUPFAM" id="SSF51905">
    <property type="entry name" value="FAD/NAD(P)-binding domain"/>
    <property type="match status" value="1"/>
</dbReference>
<accession>A0A4P7BZ68</accession>
<sequence length="452" mass="49269">MTSYDFDLFVIGAGSGGVRAARMSASFGARVAIAEERHLGGTCVNVGCVPKKLLLYGAHFSEDFEDAAGFGWTVGQHQFDWSTLIQNKNAEIQRLNQIYENLLRKAGVTLINGRACLETPHTVLVKGQRYTAERILIATGSWPAIPEFPGREHVITSNEAFFLDNFPGQVAIVGGGYIAVEFASIFNGLGSNTTLLYRGPLFLRGFDEDLREGLAQEMTKRNIKLRFNTEVEAVEKEQQGFVIKLHHGEALKVDTVMYATGRTPNTAGLGLEELGVELSWNGAIVVNGDYQSAIPSIYGIGDVTHRINLTPVALAEAMVLARNLYGGQYSQLDYGNIPACVFSQPNVATVGLTEEQAREHCGEINVYRSAFRPLKHTLSGRDERMMVKLIVEKATDRVVGAHMLGPDAGEIIQGIAIAIKAGATKTVFDNTLGIHPTAAEEFVTLRQPVQEL</sequence>
<dbReference type="Pfam" id="PF02852">
    <property type="entry name" value="Pyr_redox_dim"/>
    <property type="match status" value="1"/>
</dbReference>
<keyword evidence="3 13" id="KW-0285">Flavoprotein</keyword>
<dbReference type="GO" id="GO:0050661">
    <property type="term" value="F:NADP binding"/>
    <property type="evidence" value="ECO:0007669"/>
    <property type="project" value="InterPro"/>
</dbReference>
<dbReference type="PRINTS" id="PR00368">
    <property type="entry name" value="FADPNR"/>
</dbReference>
<evidence type="ECO:0000256" key="13">
    <source>
        <dbReference type="RuleBase" id="RU003691"/>
    </source>
</evidence>
<protein>
    <recommendedName>
        <fullName evidence="14">Glutathione reductase</fullName>
        <shortName evidence="14">GRase</shortName>
        <ecNumber evidence="14">1.8.1.7</ecNumber>
    </recommendedName>
</protein>
<dbReference type="NCBIfam" id="TIGR01424">
    <property type="entry name" value="gluta_reduc_2"/>
    <property type="match status" value="1"/>
</dbReference>
<dbReference type="EMBL" id="CP038033">
    <property type="protein sequence ID" value="QBQ55508.1"/>
    <property type="molecule type" value="Genomic_DNA"/>
</dbReference>
<evidence type="ECO:0000256" key="11">
    <source>
        <dbReference type="PIRSR" id="PIRSR000350-3"/>
    </source>
</evidence>